<dbReference type="Gene3D" id="3.20.20.80">
    <property type="entry name" value="Glycosidases"/>
    <property type="match status" value="1"/>
</dbReference>
<evidence type="ECO:0000256" key="8">
    <source>
        <dbReference type="ARBA" id="ARBA00023326"/>
    </source>
</evidence>
<feature type="binding site" evidence="10">
    <location>
        <position position="174"/>
    </location>
    <ligand>
        <name>substrate</name>
    </ligand>
</feature>
<dbReference type="EC" id="3.2.1.21" evidence="3 12"/>
<evidence type="ECO:0000256" key="3">
    <source>
        <dbReference type="ARBA" id="ARBA00012744"/>
    </source>
</evidence>
<feature type="binding site" evidence="10">
    <location>
        <position position="29"/>
    </location>
    <ligand>
        <name>substrate</name>
    </ligand>
</feature>
<dbReference type="OrthoDB" id="9765195at2"/>
<evidence type="ECO:0000256" key="9">
    <source>
        <dbReference type="PIRSR" id="PIRSR617736-1"/>
    </source>
</evidence>
<evidence type="ECO:0000256" key="12">
    <source>
        <dbReference type="RuleBase" id="RU361175"/>
    </source>
</evidence>
<sequence length="457" mass="52576">MSKNSDYFDLQANDFGEDFIWGVATAAYQIEGAHDVHDKGPSIWDDFTSKKGNTYQNQHGNDACEFYHKFQEDILLMRKMNIDHFRFSLSWSRILPNGTGTISSKGIQFYNDVINFCLECGITPWVTLYHWDLPLALEKKGGWTNREILGWFQEYATVCANSFGDRVKNWMVLNEPMVFTGAGYFLGVHAPGRKGLRNFLPSVHHAVLCQAAGGRILRNLVANANIGTTFSCSQISPYRNNSRDLKAAERADAMLNRLFIEPSLGMGYPWDTIPVLKRIQPYILPGDAENSVFDFDFVGVQNYTREKVKHSYFVPYIRAKIVKASKRKVRATLMDWEVYPPSIFKMIKRFNGYEGVKKIVITENGAAFADEIYKGGVHDKERLAYLQAYLKQVHKAQREGLRVDGYFVWTFTDNFEWAEGYHPRFGLVYIDFENQKRIIKSSGQWFSDFLASIKILY</sequence>
<keyword evidence="7 12" id="KW-0326">Glycosidase</keyword>
<dbReference type="InterPro" id="IPR017853">
    <property type="entry name" value="GH"/>
</dbReference>
<dbReference type="PRINTS" id="PR00131">
    <property type="entry name" value="GLHYDRLASE1"/>
</dbReference>
<evidence type="ECO:0000256" key="6">
    <source>
        <dbReference type="ARBA" id="ARBA00023277"/>
    </source>
</evidence>
<accession>A0A327R6D9</accession>
<feature type="active site" description="Proton donor" evidence="9">
    <location>
        <position position="175"/>
    </location>
</feature>
<dbReference type="NCBIfam" id="TIGR03356">
    <property type="entry name" value="BGL"/>
    <property type="match status" value="1"/>
</dbReference>
<feature type="binding site" evidence="10">
    <location>
        <position position="409"/>
    </location>
    <ligand>
        <name>substrate</name>
    </ligand>
</feature>
<dbReference type="Pfam" id="PF00232">
    <property type="entry name" value="Glyco_hydro_1"/>
    <property type="match status" value="1"/>
</dbReference>
<dbReference type="PROSITE" id="PS00653">
    <property type="entry name" value="GLYCOSYL_HYDROL_F1_2"/>
    <property type="match status" value="1"/>
</dbReference>
<dbReference type="RefSeq" id="WP_111623919.1">
    <property type="nucleotide sequence ID" value="NZ_QLLN01000004.1"/>
</dbReference>
<evidence type="ECO:0000256" key="11">
    <source>
        <dbReference type="PROSITE-ProRule" id="PRU10055"/>
    </source>
</evidence>
<dbReference type="InterPro" id="IPR017736">
    <property type="entry name" value="Glyco_hydro_1_beta-glucosidase"/>
</dbReference>
<dbReference type="PANTHER" id="PTHR10353">
    <property type="entry name" value="GLYCOSYL HYDROLASE"/>
    <property type="match status" value="1"/>
</dbReference>
<comment type="caution">
    <text evidence="13">The sequence shown here is derived from an EMBL/GenBank/DDBJ whole genome shotgun (WGS) entry which is preliminary data.</text>
</comment>
<dbReference type="PROSITE" id="PS00572">
    <property type="entry name" value="GLYCOSYL_HYDROL_F1_1"/>
    <property type="match status" value="1"/>
</dbReference>
<gene>
    <name evidence="13" type="ORF">LV92_02461</name>
</gene>
<feature type="binding site" evidence="10">
    <location>
        <position position="130"/>
    </location>
    <ligand>
        <name>substrate</name>
    </ligand>
</feature>
<dbReference type="PANTHER" id="PTHR10353:SF36">
    <property type="entry name" value="LP05116P"/>
    <property type="match status" value="1"/>
</dbReference>
<organism evidence="13 14">
    <name type="scientific">Arenibacter echinorum</name>
    <dbReference type="NCBI Taxonomy" id="440515"/>
    <lineage>
        <taxon>Bacteria</taxon>
        <taxon>Pseudomonadati</taxon>
        <taxon>Bacteroidota</taxon>
        <taxon>Flavobacteriia</taxon>
        <taxon>Flavobacteriales</taxon>
        <taxon>Flavobacteriaceae</taxon>
        <taxon>Arenibacter</taxon>
    </lineage>
</organism>
<keyword evidence="14" id="KW-1185">Reference proteome</keyword>
<feature type="binding site" evidence="10">
    <location>
        <begin position="416"/>
        <end position="417"/>
    </location>
    <ligand>
        <name>substrate</name>
    </ligand>
</feature>
<dbReference type="InterPro" id="IPR001360">
    <property type="entry name" value="Glyco_hydro_1"/>
</dbReference>
<dbReference type="GO" id="GO:0030245">
    <property type="term" value="P:cellulose catabolic process"/>
    <property type="evidence" value="ECO:0007669"/>
    <property type="project" value="UniProtKB-KW"/>
</dbReference>
<dbReference type="GO" id="GO:0005829">
    <property type="term" value="C:cytosol"/>
    <property type="evidence" value="ECO:0007669"/>
    <property type="project" value="TreeGrafter"/>
</dbReference>
<proteinExistence type="inferred from homology"/>
<dbReference type="GO" id="GO:0008422">
    <property type="term" value="F:beta-glucosidase activity"/>
    <property type="evidence" value="ECO:0007669"/>
    <property type="project" value="UniProtKB-EC"/>
</dbReference>
<keyword evidence="6" id="KW-0119">Carbohydrate metabolism</keyword>
<keyword evidence="8" id="KW-0624">Polysaccharide degradation</keyword>
<evidence type="ECO:0000313" key="13">
    <source>
        <dbReference type="EMBL" id="RAJ11532.1"/>
    </source>
</evidence>
<evidence type="ECO:0000313" key="14">
    <source>
        <dbReference type="Proteomes" id="UP000249696"/>
    </source>
</evidence>
<comment type="similarity">
    <text evidence="2 12">Belongs to the glycosyl hydrolase 1 family.</text>
</comment>
<keyword evidence="4 12" id="KW-0378">Hydrolase</keyword>
<dbReference type="FunFam" id="3.20.20.80:FF:000004">
    <property type="entry name" value="Beta-glucosidase 6-phospho-beta-glucosidase"/>
    <property type="match status" value="1"/>
</dbReference>
<dbReference type="SUPFAM" id="SSF51445">
    <property type="entry name" value="(Trans)glycosidases"/>
    <property type="match status" value="1"/>
</dbReference>
<evidence type="ECO:0000256" key="1">
    <source>
        <dbReference type="ARBA" id="ARBA00000448"/>
    </source>
</evidence>
<feature type="binding site" evidence="10">
    <location>
        <position position="303"/>
    </location>
    <ligand>
        <name>substrate</name>
    </ligand>
</feature>
<keyword evidence="5" id="KW-0136">Cellulose degradation</keyword>
<evidence type="ECO:0000256" key="4">
    <source>
        <dbReference type="ARBA" id="ARBA00022801"/>
    </source>
</evidence>
<protein>
    <recommendedName>
        <fullName evidence="3 12">Beta-glucosidase</fullName>
        <ecNumber evidence="3 12">3.2.1.21</ecNumber>
    </recommendedName>
</protein>
<dbReference type="Proteomes" id="UP000249696">
    <property type="component" value="Unassembled WGS sequence"/>
</dbReference>
<evidence type="ECO:0000256" key="10">
    <source>
        <dbReference type="PIRSR" id="PIRSR617736-2"/>
    </source>
</evidence>
<dbReference type="EMBL" id="QLLN01000004">
    <property type="protein sequence ID" value="RAJ11532.1"/>
    <property type="molecule type" value="Genomic_DNA"/>
</dbReference>
<feature type="active site" description="Nucleophile" evidence="9 11">
    <location>
        <position position="363"/>
    </location>
</feature>
<name>A0A327R6D9_9FLAO</name>
<evidence type="ECO:0000256" key="2">
    <source>
        <dbReference type="ARBA" id="ARBA00010838"/>
    </source>
</evidence>
<dbReference type="InterPro" id="IPR018120">
    <property type="entry name" value="Glyco_hydro_1_AS"/>
</dbReference>
<dbReference type="InterPro" id="IPR033132">
    <property type="entry name" value="GH_1_N_CS"/>
</dbReference>
<evidence type="ECO:0000256" key="7">
    <source>
        <dbReference type="ARBA" id="ARBA00023295"/>
    </source>
</evidence>
<comment type="catalytic activity">
    <reaction evidence="1 12">
        <text>Hydrolysis of terminal, non-reducing beta-D-glucosyl residues with release of beta-D-glucose.</text>
        <dbReference type="EC" id="3.2.1.21"/>
    </reaction>
</comment>
<dbReference type="AlphaFoldDB" id="A0A327R6D9"/>
<reference evidence="13 14" key="1">
    <citation type="submission" date="2018-06" db="EMBL/GenBank/DDBJ databases">
        <title>Genomic Encyclopedia of Archaeal and Bacterial Type Strains, Phase II (KMG-II): from individual species to whole genera.</title>
        <authorList>
            <person name="Goeker M."/>
        </authorList>
    </citation>
    <scope>NUCLEOTIDE SEQUENCE [LARGE SCALE GENOMIC DNA]</scope>
    <source>
        <strain evidence="13 14">DSM 23522</strain>
    </source>
</reference>
<evidence type="ECO:0000256" key="5">
    <source>
        <dbReference type="ARBA" id="ARBA00023001"/>
    </source>
</evidence>